<keyword evidence="2" id="KW-1185">Reference proteome</keyword>
<name>A0ABW0J9P5_9BURK</name>
<dbReference type="RefSeq" id="WP_377711842.1">
    <property type="nucleotide sequence ID" value="NZ_JBHSMP010000016.1"/>
</dbReference>
<organism evidence="1 2">
    <name type="scientific">Paraburkholderia denitrificans</name>
    <dbReference type="NCBI Taxonomy" id="694025"/>
    <lineage>
        <taxon>Bacteria</taxon>
        <taxon>Pseudomonadati</taxon>
        <taxon>Pseudomonadota</taxon>
        <taxon>Betaproteobacteria</taxon>
        <taxon>Burkholderiales</taxon>
        <taxon>Burkholderiaceae</taxon>
        <taxon>Paraburkholderia</taxon>
    </lineage>
</organism>
<proteinExistence type="predicted"/>
<evidence type="ECO:0000313" key="2">
    <source>
        <dbReference type="Proteomes" id="UP001596103"/>
    </source>
</evidence>
<evidence type="ECO:0000313" key="1">
    <source>
        <dbReference type="EMBL" id="MFC5429807.1"/>
    </source>
</evidence>
<dbReference type="EMBL" id="JBHSMP010000016">
    <property type="protein sequence ID" value="MFC5429807.1"/>
    <property type="molecule type" value="Genomic_DNA"/>
</dbReference>
<reference evidence="2" key="1">
    <citation type="journal article" date="2019" name="Int. J. Syst. Evol. Microbiol.">
        <title>The Global Catalogue of Microorganisms (GCM) 10K type strain sequencing project: providing services to taxonomists for standard genome sequencing and annotation.</title>
        <authorList>
            <consortium name="The Broad Institute Genomics Platform"/>
            <consortium name="The Broad Institute Genome Sequencing Center for Infectious Disease"/>
            <person name="Wu L."/>
            <person name="Ma J."/>
        </authorList>
    </citation>
    <scope>NUCLEOTIDE SEQUENCE [LARGE SCALE GENOMIC DNA]</scope>
    <source>
        <strain evidence="2">CCUG 56042</strain>
    </source>
</reference>
<accession>A0ABW0J9P5</accession>
<protein>
    <submittedName>
        <fullName evidence="1">Uncharacterized protein</fullName>
    </submittedName>
</protein>
<sequence>MTALLILQISNPCRRSRAQPMPVGADVLGALNGSSGGLIF</sequence>
<dbReference type="Proteomes" id="UP001596103">
    <property type="component" value="Unassembled WGS sequence"/>
</dbReference>
<gene>
    <name evidence="1" type="ORF">ACFPTO_13515</name>
</gene>
<comment type="caution">
    <text evidence="1">The sequence shown here is derived from an EMBL/GenBank/DDBJ whole genome shotgun (WGS) entry which is preliminary data.</text>
</comment>